<feature type="region of interest" description="Disordered" evidence="2">
    <location>
        <begin position="1"/>
        <end position="82"/>
    </location>
</feature>
<feature type="coiled-coil region" evidence="1">
    <location>
        <begin position="158"/>
        <end position="199"/>
    </location>
</feature>
<keyword evidence="1" id="KW-0175">Coiled coil</keyword>
<feature type="compositionally biased region" description="Polar residues" evidence="2">
    <location>
        <begin position="12"/>
        <end position="32"/>
    </location>
</feature>
<sequence>METPIHSGGPQSGSFQTSLGESKTQGGVQPTQDEQHTSGVAHDTHLTPDDTKTPSLHQGNAPSKNLASPHQAKQSQPTEKTLSGMLQSAFQTVKGGLERFASATGKAISSAGRGVSDLVRDTRNEIESGDFIDNRKALLSAAADKASQKTGVGLDSKIEKLETSVKGLERKLASETRILSQLSAEKEKVTKDRDNASNASQKNAYKDRIGILDKQISENTAQINTIKAELKVATGHLKELKDAKGSSMLTNASRMAGNLKPLAQGLAGRIGIIKLQRPTSRNDEQLSATRAELATLTKADNEIGRQLKDLQETLSKYPENPSNPEQAKMKSSIKKQVQTLIDQRSANTKPLESLRENIQKMEGKQAAEEAAFKKQNPTLIDKAVSTAETVSSAVSSAFQSIKGLKHSDNIEALEARVSTALGDLKDTAQNVAQGAKPAFEALGRGIRDLVIGKKGEGEEGARISKGLIGHVSDLGSAIKAGLPSAETLSGLASDIGKAVLKPFKALAALANKESAPAQAQVWKEKLGEIESAQKTETQEVKDKAEATADAVANFPLPSASTLTGATSVTSGAILNPEHPVTPPQIHTGTTLFPAMLSDVKLVNASIGGSTGAKLMEAGGEKFVQKEGPVQQQGAVGAAKHITAEYHANVAYKALGVDVPEVKLYTKTSSDAINGQAASEATPVMLASFVKDAKPLGKYLAENPGKREEVIAKVQKDFIADVLLANWDVVGMGMDNILVTSDGTPVRVDNGSCFEFRAQGDEKSIPKLGISGFSDKAIEVDSFRNPQINPQAAQMFGSISDKEIIRQIDEMAGKMDQLLAATPPKYHDALEGRMAYLQEYKKGLESKLGIKQETAASSAVEQKDKTKAAETPSKTTSVKGLRGRVIGKAPSKELAAKASSRALEAFSGALENIKGFLFQRVSDPTEYVTCDALDVAGKLEGKKREEAIANMAKEFTSVASNALSHVTAENLLDDFNPLALAHQGMTLNIQEALFYTNGTPHKQKTMERRFEALMDVMDACIKNGDLTSASAIHAALSQEGVRRIIKDNDKLMQRWDNHVINNGTTSFKKMNAGDNISTPYLPGLKNELEIDQKAGKGRFGQMTKQEAFDAINKGLKKPEKQPEGETKSLLAQDLGLRGMALYARNAVAETQSNVESSAQALQGFYARRDECKNILDQIKLLPRPLQAEDAARETKAENGLREANTQIEREEKVQRKNKMGHELAELGSVRLHPNEKSMNDKVWDASYTLKPKGS</sequence>
<dbReference type="OrthoDB" id="9806482at2"/>
<reference evidence="4" key="1">
    <citation type="submission" date="2015-06" db="EMBL/GenBank/DDBJ databases">
        <authorList>
            <person name="Bertelli C."/>
        </authorList>
    </citation>
    <scope>NUCLEOTIDE SEQUENCE [LARGE SCALE GENOMIC DNA]</scope>
    <source>
        <strain evidence="4">CRIB-30</strain>
    </source>
</reference>
<accession>A0A0H5DRF8</accession>
<evidence type="ECO:0000256" key="1">
    <source>
        <dbReference type="SAM" id="Coils"/>
    </source>
</evidence>
<proteinExistence type="predicted"/>
<feature type="region of interest" description="Disordered" evidence="2">
    <location>
        <begin position="1210"/>
        <end position="1232"/>
    </location>
</feature>
<feature type="compositionally biased region" description="Basic and acidic residues" evidence="2">
    <location>
        <begin position="42"/>
        <end position="52"/>
    </location>
</feature>
<gene>
    <name evidence="3" type="ORF">ELAC_1959</name>
</gene>
<dbReference type="RefSeq" id="WP_098039144.1">
    <property type="nucleotide sequence ID" value="NZ_CWGJ01000026.1"/>
</dbReference>
<feature type="compositionally biased region" description="Basic and acidic residues" evidence="2">
    <location>
        <begin position="1210"/>
        <end position="1223"/>
    </location>
</feature>
<keyword evidence="4" id="KW-1185">Reference proteome</keyword>
<evidence type="ECO:0000313" key="3">
    <source>
        <dbReference type="EMBL" id="CRX39281.1"/>
    </source>
</evidence>
<evidence type="ECO:0000313" key="4">
    <source>
        <dbReference type="Proteomes" id="UP000220251"/>
    </source>
</evidence>
<feature type="region of interest" description="Disordered" evidence="2">
    <location>
        <begin position="852"/>
        <end position="879"/>
    </location>
</feature>
<evidence type="ECO:0000256" key="2">
    <source>
        <dbReference type="SAM" id="MobiDB-lite"/>
    </source>
</evidence>
<dbReference type="EMBL" id="CWGJ01000026">
    <property type="protein sequence ID" value="CRX39281.1"/>
    <property type="molecule type" value="Genomic_DNA"/>
</dbReference>
<dbReference type="AlphaFoldDB" id="A0A0H5DRF8"/>
<feature type="compositionally biased region" description="Polar residues" evidence="2">
    <location>
        <begin position="53"/>
        <end position="82"/>
    </location>
</feature>
<dbReference type="Proteomes" id="UP000220251">
    <property type="component" value="Unassembled WGS sequence"/>
</dbReference>
<protein>
    <submittedName>
        <fullName evidence="3">Uncharacterized protein</fullName>
    </submittedName>
</protein>
<name>A0A0H5DRF8_9BACT</name>
<organism evidence="3 4">
    <name type="scientific">Estrella lausannensis</name>
    <dbReference type="NCBI Taxonomy" id="483423"/>
    <lineage>
        <taxon>Bacteria</taxon>
        <taxon>Pseudomonadati</taxon>
        <taxon>Chlamydiota</taxon>
        <taxon>Chlamydiia</taxon>
        <taxon>Parachlamydiales</taxon>
        <taxon>Candidatus Criblamydiaceae</taxon>
        <taxon>Estrella</taxon>
    </lineage>
</organism>